<keyword evidence="9" id="KW-1185">Reference proteome</keyword>
<dbReference type="OrthoDB" id="5835829at2759"/>
<dbReference type="STRING" id="6290.A0A0N4W717"/>
<proteinExistence type="inferred from homology"/>
<evidence type="ECO:0000256" key="4">
    <source>
        <dbReference type="ARBA" id="ARBA00022679"/>
    </source>
</evidence>
<reference evidence="10" key="1">
    <citation type="submission" date="2017-02" db="UniProtKB">
        <authorList>
            <consortium name="WormBaseParasite"/>
        </authorList>
    </citation>
    <scope>IDENTIFICATION</scope>
</reference>
<protein>
    <recommendedName>
        <fullName evidence="2">glucuronosyltransferase</fullName>
        <ecNumber evidence="2">2.4.1.17</ecNumber>
    </recommendedName>
</protein>
<reference evidence="8 9" key="2">
    <citation type="submission" date="2018-11" db="EMBL/GenBank/DDBJ databases">
        <authorList>
            <consortium name="Pathogen Informatics"/>
        </authorList>
    </citation>
    <scope>NUCLEOTIDE SEQUENCE [LARGE SCALE GENOMIC DNA]</scope>
    <source>
        <strain evidence="8 9">MHpl1</strain>
    </source>
</reference>
<evidence type="ECO:0000313" key="9">
    <source>
        <dbReference type="Proteomes" id="UP000268014"/>
    </source>
</evidence>
<dbReference type="Gene3D" id="3.40.50.2000">
    <property type="entry name" value="Glycogen Phosphorylase B"/>
    <property type="match status" value="2"/>
</dbReference>
<dbReference type="EMBL" id="UZAF01016402">
    <property type="protein sequence ID" value="VDO27344.1"/>
    <property type="molecule type" value="Genomic_DNA"/>
</dbReference>
<dbReference type="InterPro" id="IPR002213">
    <property type="entry name" value="UDP_glucos_trans"/>
</dbReference>
<dbReference type="PANTHER" id="PTHR48043:SF62">
    <property type="entry name" value="GLUCURONOSYLTRANSFERASE"/>
    <property type="match status" value="1"/>
</dbReference>
<comment type="catalytic activity">
    <reaction evidence="6">
        <text>glucuronate acceptor + UDP-alpha-D-glucuronate = acceptor beta-D-glucuronoside + UDP + H(+)</text>
        <dbReference type="Rhea" id="RHEA:21032"/>
        <dbReference type="ChEBI" id="CHEBI:15378"/>
        <dbReference type="ChEBI" id="CHEBI:58052"/>
        <dbReference type="ChEBI" id="CHEBI:58223"/>
        <dbReference type="ChEBI" id="CHEBI:132367"/>
        <dbReference type="ChEBI" id="CHEBI:132368"/>
        <dbReference type="EC" id="2.4.1.17"/>
    </reaction>
</comment>
<sequence length="450" mass="51446">MLCIIISLLPFALAGNFLLVTMDQGRSHTRSFQPFMHRLQEDNHTVSLYFNTFKPEIDFHMKNELIDLSKFLTNPFDDDAFGKLVWNQEFSIFTQHSASSRPTQPHLPRAHVFIEEITDENWDLIFADSLFSVCGYGVVQMSKRHHIMVHSSDVEGPHGTSKGFHKLVNHPFFSYGSYCTPKKALLGNVKDFVSDPSSRGTIVVAFGTLVPWNLSPPDKLDAFVQVFNNLSEYRIVWSYKGRPINVGRHVMISEWIPQNDLLLDEKTVLFISHGGLKRIARETVDTLPSITESSILICHAVVVVLPWPTVLHHLKSRLSYSVKEAACSGMPALFMPMFAEQKRNSWLAKHKGFADILNKFLLTQPYLEEKIRKMLNTPDFKTKGELLKKRFLDQPLSSLDHAAFIVNRLLKYGGRMPSFFYTRSLELSYFTTLNIDIIVVIPLIMLTILL</sequence>
<evidence type="ECO:0000256" key="1">
    <source>
        <dbReference type="ARBA" id="ARBA00009995"/>
    </source>
</evidence>
<feature type="transmembrane region" description="Helical" evidence="7">
    <location>
        <begin position="427"/>
        <end position="449"/>
    </location>
</feature>
<dbReference type="InterPro" id="IPR050271">
    <property type="entry name" value="UDP-glycosyltransferase"/>
</dbReference>
<dbReference type="Proteomes" id="UP000268014">
    <property type="component" value="Unassembled WGS sequence"/>
</dbReference>
<keyword evidence="3" id="KW-0328">Glycosyltransferase</keyword>
<accession>A0A0N4W717</accession>
<dbReference type="AlphaFoldDB" id="A0A0N4W717"/>
<evidence type="ECO:0000256" key="3">
    <source>
        <dbReference type="ARBA" id="ARBA00022676"/>
    </source>
</evidence>
<dbReference type="GO" id="GO:0015020">
    <property type="term" value="F:glucuronosyltransferase activity"/>
    <property type="evidence" value="ECO:0007669"/>
    <property type="project" value="UniProtKB-EC"/>
</dbReference>
<gene>
    <name evidence="8" type="ORF">HPLM_LOCUS5875</name>
</gene>
<evidence type="ECO:0000256" key="2">
    <source>
        <dbReference type="ARBA" id="ARBA00012544"/>
    </source>
</evidence>
<keyword evidence="7" id="KW-0472">Membrane</keyword>
<dbReference type="Pfam" id="PF00201">
    <property type="entry name" value="UDPGT"/>
    <property type="match status" value="2"/>
</dbReference>
<dbReference type="OMA" id="TIIDWRF"/>
<comment type="similarity">
    <text evidence="1">Belongs to the UDP-glycosyltransferase family.</text>
</comment>
<evidence type="ECO:0000256" key="6">
    <source>
        <dbReference type="ARBA" id="ARBA00047475"/>
    </source>
</evidence>
<keyword evidence="4" id="KW-0808">Transferase</keyword>
<keyword evidence="7" id="KW-1133">Transmembrane helix</keyword>
<dbReference type="WBParaSite" id="HPLM_0000589101-mRNA-1">
    <property type="protein sequence ID" value="HPLM_0000589101-mRNA-1"/>
    <property type="gene ID" value="HPLM_0000589101"/>
</dbReference>
<dbReference type="SUPFAM" id="SSF53756">
    <property type="entry name" value="UDP-Glycosyltransferase/glycogen phosphorylase"/>
    <property type="match status" value="2"/>
</dbReference>
<evidence type="ECO:0000256" key="5">
    <source>
        <dbReference type="ARBA" id="ARBA00022729"/>
    </source>
</evidence>
<evidence type="ECO:0000313" key="10">
    <source>
        <dbReference type="WBParaSite" id="HPLM_0000589101-mRNA-1"/>
    </source>
</evidence>
<keyword evidence="7" id="KW-0812">Transmembrane</keyword>
<name>A0A0N4W717_HAEPC</name>
<organism evidence="10">
    <name type="scientific">Haemonchus placei</name>
    <name type="common">Barber's pole worm</name>
    <dbReference type="NCBI Taxonomy" id="6290"/>
    <lineage>
        <taxon>Eukaryota</taxon>
        <taxon>Metazoa</taxon>
        <taxon>Ecdysozoa</taxon>
        <taxon>Nematoda</taxon>
        <taxon>Chromadorea</taxon>
        <taxon>Rhabditida</taxon>
        <taxon>Rhabditina</taxon>
        <taxon>Rhabditomorpha</taxon>
        <taxon>Strongyloidea</taxon>
        <taxon>Trichostrongylidae</taxon>
        <taxon>Haemonchus</taxon>
    </lineage>
</organism>
<dbReference type="PANTHER" id="PTHR48043">
    <property type="entry name" value="EG:EG0003.4 PROTEIN-RELATED"/>
    <property type="match status" value="1"/>
</dbReference>
<evidence type="ECO:0000256" key="7">
    <source>
        <dbReference type="SAM" id="Phobius"/>
    </source>
</evidence>
<dbReference type="EC" id="2.4.1.17" evidence="2"/>
<evidence type="ECO:0000313" key="8">
    <source>
        <dbReference type="EMBL" id="VDO27344.1"/>
    </source>
</evidence>
<keyword evidence="5" id="KW-0732">Signal</keyword>